<dbReference type="RefSeq" id="WP_039286736.1">
    <property type="nucleotide sequence ID" value="NZ_JTDI01000005.1"/>
</dbReference>
<dbReference type="PANTHER" id="PTHR24321:SF8">
    <property type="entry name" value="ESTRADIOL 17-BETA-DEHYDROGENASE 8-RELATED"/>
    <property type="match status" value="1"/>
</dbReference>
<accession>A0A0B1ZIQ9</accession>
<dbReference type="PANTHER" id="PTHR24321">
    <property type="entry name" value="DEHYDROGENASES, SHORT CHAIN"/>
    <property type="match status" value="1"/>
</dbReference>
<protein>
    <recommendedName>
        <fullName evidence="5">Short-chain dehydrogenase</fullName>
    </recommendedName>
</protein>
<evidence type="ECO:0000256" key="2">
    <source>
        <dbReference type="ARBA" id="ARBA00023002"/>
    </source>
</evidence>
<dbReference type="InterPro" id="IPR036291">
    <property type="entry name" value="NAD(P)-bd_dom_sf"/>
</dbReference>
<dbReference type="Proteomes" id="UP000031057">
    <property type="component" value="Unassembled WGS sequence"/>
</dbReference>
<sequence>MMRYEGKTAIVTAANSGIGRAITERLIAEGARVLATSRSGTEALAGELGERCLPLAVDIASEEDIARMVDVACERFGRIDSCFNVANTSKFGPILKGSTADWRVAFDSSVIGTYNCVKYVSRHMIDTGIKGAIVNIASVNATMPAYGLSSYACAKAAIVMLGKSCSIELGPLGIRVNTVSPGLTHTAANANMPGAMRSLYLERIPIGRPAAAAEQAEAALFLASHAASYINGADLVVDGGWSNAAYPDLSAFIGG</sequence>
<dbReference type="GO" id="GO:0016491">
    <property type="term" value="F:oxidoreductase activity"/>
    <property type="evidence" value="ECO:0007669"/>
    <property type="project" value="UniProtKB-KW"/>
</dbReference>
<reference evidence="3 4" key="1">
    <citation type="submission" date="2014-10" db="EMBL/GenBank/DDBJ databases">
        <title>Genome sequence of Novosphingobium malaysiense MUSC 273(T).</title>
        <authorList>
            <person name="Lee L.-H."/>
        </authorList>
    </citation>
    <scope>NUCLEOTIDE SEQUENCE [LARGE SCALE GENOMIC DNA]</scope>
    <source>
        <strain evidence="3 4">MUSC 273</strain>
    </source>
</reference>
<dbReference type="CDD" id="cd05233">
    <property type="entry name" value="SDR_c"/>
    <property type="match status" value="1"/>
</dbReference>
<dbReference type="Pfam" id="PF13561">
    <property type="entry name" value="adh_short_C2"/>
    <property type="match status" value="1"/>
</dbReference>
<dbReference type="FunFam" id="3.40.50.720:FF:000084">
    <property type="entry name" value="Short-chain dehydrogenase reductase"/>
    <property type="match status" value="1"/>
</dbReference>
<evidence type="ECO:0000313" key="3">
    <source>
        <dbReference type="EMBL" id="KHK90417.1"/>
    </source>
</evidence>
<name>A0A0B1ZIQ9_9SPHN</name>
<dbReference type="PRINTS" id="PR00081">
    <property type="entry name" value="GDHRDH"/>
</dbReference>
<dbReference type="AlphaFoldDB" id="A0A0B1ZIQ9"/>
<organism evidence="3 4">
    <name type="scientific">Novosphingobium malaysiense</name>
    <dbReference type="NCBI Taxonomy" id="1348853"/>
    <lineage>
        <taxon>Bacteria</taxon>
        <taxon>Pseudomonadati</taxon>
        <taxon>Pseudomonadota</taxon>
        <taxon>Alphaproteobacteria</taxon>
        <taxon>Sphingomonadales</taxon>
        <taxon>Sphingomonadaceae</taxon>
        <taxon>Novosphingobium</taxon>
    </lineage>
</organism>
<dbReference type="STRING" id="1348853.LK12_17710"/>
<evidence type="ECO:0008006" key="5">
    <source>
        <dbReference type="Google" id="ProtNLM"/>
    </source>
</evidence>
<dbReference type="OrthoDB" id="8959163at2"/>
<gene>
    <name evidence="3" type="ORF">LK12_17710</name>
</gene>
<keyword evidence="4" id="KW-1185">Reference proteome</keyword>
<evidence type="ECO:0000313" key="4">
    <source>
        <dbReference type="Proteomes" id="UP000031057"/>
    </source>
</evidence>
<dbReference type="SUPFAM" id="SSF51735">
    <property type="entry name" value="NAD(P)-binding Rossmann-fold domains"/>
    <property type="match status" value="1"/>
</dbReference>
<evidence type="ECO:0000256" key="1">
    <source>
        <dbReference type="ARBA" id="ARBA00006484"/>
    </source>
</evidence>
<dbReference type="EMBL" id="JTDI01000005">
    <property type="protein sequence ID" value="KHK90417.1"/>
    <property type="molecule type" value="Genomic_DNA"/>
</dbReference>
<comment type="similarity">
    <text evidence="1">Belongs to the short-chain dehydrogenases/reductases (SDR) family.</text>
</comment>
<proteinExistence type="inferred from homology"/>
<dbReference type="PRINTS" id="PR00080">
    <property type="entry name" value="SDRFAMILY"/>
</dbReference>
<comment type="caution">
    <text evidence="3">The sequence shown here is derived from an EMBL/GenBank/DDBJ whole genome shotgun (WGS) entry which is preliminary data.</text>
</comment>
<keyword evidence="2" id="KW-0560">Oxidoreductase</keyword>
<dbReference type="Gene3D" id="3.40.50.720">
    <property type="entry name" value="NAD(P)-binding Rossmann-like Domain"/>
    <property type="match status" value="1"/>
</dbReference>
<dbReference type="InterPro" id="IPR002347">
    <property type="entry name" value="SDR_fam"/>
</dbReference>